<dbReference type="InterPro" id="IPR018314">
    <property type="entry name" value="RsmB/NOL1/NOP2-like_CS"/>
</dbReference>
<dbReference type="Proteomes" id="UP000054270">
    <property type="component" value="Unassembled WGS sequence"/>
</dbReference>
<evidence type="ECO:0000313" key="14">
    <source>
        <dbReference type="Proteomes" id="UP000054270"/>
    </source>
</evidence>
<evidence type="ECO:0000256" key="9">
    <source>
        <dbReference type="ARBA" id="ARBA00023242"/>
    </source>
</evidence>
<keyword evidence="9" id="KW-0539">Nucleus</keyword>
<evidence type="ECO:0000313" key="13">
    <source>
        <dbReference type="EMBL" id="KJA18785.1"/>
    </source>
</evidence>
<evidence type="ECO:0000256" key="10">
    <source>
        <dbReference type="PROSITE-ProRule" id="PRU01023"/>
    </source>
</evidence>
<keyword evidence="7" id="KW-0819">tRNA processing</keyword>
<protein>
    <recommendedName>
        <fullName evidence="12">SAM-dependent MTase RsmB/NOP-type domain-containing protein</fullName>
    </recommendedName>
</protein>
<dbReference type="OMA" id="TQRKHFQ"/>
<feature type="binding site" evidence="10">
    <location>
        <position position="213"/>
    </location>
    <ligand>
        <name>S-adenosyl-L-methionine</name>
        <dbReference type="ChEBI" id="CHEBI:59789"/>
    </ligand>
</feature>
<organism evidence="13 14">
    <name type="scientific">Hypholoma sublateritium (strain FD-334 SS-4)</name>
    <dbReference type="NCBI Taxonomy" id="945553"/>
    <lineage>
        <taxon>Eukaryota</taxon>
        <taxon>Fungi</taxon>
        <taxon>Dikarya</taxon>
        <taxon>Basidiomycota</taxon>
        <taxon>Agaricomycotina</taxon>
        <taxon>Agaricomycetes</taxon>
        <taxon>Agaricomycetidae</taxon>
        <taxon>Agaricales</taxon>
        <taxon>Agaricineae</taxon>
        <taxon>Strophariaceae</taxon>
        <taxon>Hypholoma</taxon>
    </lineage>
</organism>
<keyword evidence="14" id="KW-1185">Reference proteome</keyword>
<evidence type="ECO:0000259" key="12">
    <source>
        <dbReference type="PROSITE" id="PS51686"/>
    </source>
</evidence>
<dbReference type="PROSITE" id="PS51686">
    <property type="entry name" value="SAM_MT_RSMB_NOP"/>
    <property type="match status" value="1"/>
</dbReference>
<feature type="region of interest" description="Disordered" evidence="11">
    <location>
        <begin position="1"/>
        <end position="29"/>
    </location>
</feature>
<gene>
    <name evidence="13" type="ORF">HYPSUDRAFT_44961</name>
</gene>
<feature type="binding site" evidence="10">
    <location>
        <position position="283"/>
    </location>
    <ligand>
        <name>S-adenosyl-L-methionine</name>
        <dbReference type="ChEBI" id="CHEBI:59789"/>
    </ligand>
</feature>
<evidence type="ECO:0000256" key="5">
    <source>
        <dbReference type="ARBA" id="ARBA00022679"/>
    </source>
</evidence>
<sequence>MARGGKRGKRGGGRGGGANGSKQRNPDDRTDLIEQADMQNERFFAYYKAQQIVPEDEWDAFVAALRGHLPTTFRVAGSRQVATTLNTMIKELHVPNLSDVVFEGLEIPPPVQLSWYPDGLAWQFNVPKKVLRKSPEFKKFHSFLVFETEVGNISRQEAVSMLPPLFLEVEPHHKCMDMCAAPGSKTAQILEALHAADTENVASIPPGLLIANDSDNKRTHLLIHQSARLPSPALMVTNLDASGYPGIKVPAHMNQSAVPAIAGTAPSPGERLETLLFDRILCDVPCSGDGTIRKNMGIWKSWLPMDGNGLHALQLRILQRAMNMLKSTGRIVYSTCSLNPVENEAVIASALLANKDFVLVDVSDKLPTLIRRPGLTTWRPACERAAVRTFESYEECMASDVDENVKAKMSPGQWPPEEGVESLALDRCMRIYPHLQDTGGFFVAVLEKRPRAKKAATSTTAKRELADDVDAQPETKRARLDDDANATQAAAERMVVELEAVEEATSGSTAEEAIDVDAASSAPDVDELVDAIVEAETDADVADASEEAKADIADAPQPTGPTMRIGKKLARGEGGFKENPYTFLAPDDPVLVSCLARLHINGFPSSNVLVRNPAGAAARSLYLANDLVKAVITHNSFERLRLTAAGTKVFAKQEGGSARAAATAAAAEAEADGTETGSAGAEAQFRVLGEGLPVVLPYVDERFIMEGDMPALRTLVEAYYPLCATFAEPFRGAIEARASGSHVVRFPLGNLDGASLTHDLVLPIWKSNVSVTLMIDKKAKSALSLRLFGTDITTAGQQAQAQKEKETEKSAA</sequence>
<reference evidence="14" key="1">
    <citation type="submission" date="2014-04" db="EMBL/GenBank/DDBJ databases">
        <title>Evolutionary Origins and Diversification of the Mycorrhizal Mutualists.</title>
        <authorList>
            <consortium name="DOE Joint Genome Institute"/>
            <consortium name="Mycorrhizal Genomics Consortium"/>
            <person name="Kohler A."/>
            <person name="Kuo A."/>
            <person name="Nagy L.G."/>
            <person name="Floudas D."/>
            <person name="Copeland A."/>
            <person name="Barry K.W."/>
            <person name="Cichocki N."/>
            <person name="Veneault-Fourrey C."/>
            <person name="LaButti K."/>
            <person name="Lindquist E.A."/>
            <person name="Lipzen A."/>
            <person name="Lundell T."/>
            <person name="Morin E."/>
            <person name="Murat C."/>
            <person name="Riley R."/>
            <person name="Ohm R."/>
            <person name="Sun H."/>
            <person name="Tunlid A."/>
            <person name="Henrissat B."/>
            <person name="Grigoriev I.V."/>
            <person name="Hibbett D.S."/>
            <person name="Martin F."/>
        </authorList>
    </citation>
    <scope>NUCLEOTIDE SEQUENCE [LARGE SCALE GENOMIC DNA]</scope>
    <source>
        <strain evidence="14">FD-334 SS-4</strain>
    </source>
</reference>
<dbReference type="Gene3D" id="3.40.50.150">
    <property type="entry name" value="Vaccinia Virus protein VP39"/>
    <property type="match status" value="1"/>
</dbReference>
<keyword evidence="3" id="KW-0820">tRNA-binding</keyword>
<dbReference type="InterPro" id="IPR023270">
    <property type="entry name" value="RCMT_NCL1"/>
</dbReference>
<keyword evidence="8 10" id="KW-0694">RNA-binding</keyword>
<keyword evidence="5 10" id="KW-0808">Transferase</keyword>
<dbReference type="STRING" id="945553.A0A0D2PF25"/>
<evidence type="ECO:0000256" key="3">
    <source>
        <dbReference type="ARBA" id="ARBA00022555"/>
    </source>
</evidence>
<dbReference type="GO" id="GO:0000049">
    <property type="term" value="F:tRNA binding"/>
    <property type="evidence" value="ECO:0007669"/>
    <property type="project" value="UniProtKB-KW"/>
</dbReference>
<accession>A0A0D2PF25</accession>
<feature type="binding site" evidence="10">
    <location>
        <position position="240"/>
    </location>
    <ligand>
        <name>S-adenosyl-L-methionine</name>
        <dbReference type="ChEBI" id="CHEBI:59789"/>
    </ligand>
</feature>
<feature type="binding site" evidence="10">
    <location>
        <begin position="179"/>
        <end position="185"/>
    </location>
    <ligand>
        <name>S-adenosyl-L-methionine</name>
        <dbReference type="ChEBI" id="CHEBI:59789"/>
    </ligand>
</feature>
<keyword evidence="4 10" id="KW-0489">Methyltransferase</keyword>
<evidence type="ECO:0000256" key="2">
    <source>
        <dbReference type="ARBA" id="ARBA00007494"/>
    </source>
</evidence>
<name>A0A0D2PF25_HYPSF</name>
<dbReference type="Pfam" id="PF25378">
    <property type="entry name" value="PUA_NSUN2"/>
    <property type="match status" value="1"/>
</dbReference>
<feature type="region of interest" description="Disordered" evidence="11">
    <location>
        <begin position="453"/>
        <end position="486"/>
    </location>
</feature>
<dbReference type="InterPro" id="IPR029063">
    <property type="entry name" value="SAM-dependent_MTases_sf"/>
</dbReference>
<feature type="region of interest" description="Disordered" evidence="11">
    <location>
        <begin position="503"/>
        <end position="522"/>
    </location>
</feature>
<dbReference type="GO" id="GO:0005634">
    <property type="term" value="C:nucleus"/>
    <property type="evidence" value="ECO:0007669"/>
    <property type="project" value="UniProtKB-SubCell"/>
</dbReference>
<dbReference type="PANTHER" id="PTHR22808:SF1">
    <property type="entry name" value="RNA CYTOSINE-C(5)-METHYLTRANSFERASE NSUN2-RELATED"/>
    <property type="match status" value="1"/>
</dbReference>
<evidence type="ECO:0000256" key="7">
    <source>
        <dbReference type="ARBA" id="ARBA00022694"/>
    </source>
</evidence>
<dbReference type="PRINTS" id="PR02008">
    <property type="entry name" value="RCMTFAMILY"/>
</dbReference>
<dbReference type="SUPFAM" id="SSF53335">
    <property type="entry name" value="S-adenosyl-L-methionine-dependent methyltransferases"/>
    <property type="match status" value="1"/>
</dbReference>
<dbReference type="InterPro" id="IPR049560">
    <property type="entry name" value="MeTrfase_RsmB-F_NOP2_cat"/>
</dbReference>
<evidence type="ECO:0000256" key="8">
    <source>
        <dbReference type="ARBA" id="ARBA00022884"/>
    </source>
</evidence>
<dbReference type="GO" id="GO:0005737">
    <property type="term" value="C:cytoplasm"/>
    <property type="evidence" value="ECO:0007669"/>
    <property type="project" value="TreeGrafter"/>
</dbReference>
<dbReference type="AlphaFoldDB" id="A0A0D2PF25"/>
<dbReference type="Pfam" id="PF25376">
    <property type="entry name" value="Pre-PUA_NSUN2"/>
    <property type="match status" value="1"/>
</dbReference>
<feature type="compositionally biased region" description="Basic and acidic residues" evidence="11">
    <location>
        <begin position="473"/>
        <end position="482"/>
    </location>
</feature>
<dbReference type="InterPro" id="IPR057285">
    <property type="entry name" value="Pre-PUA_NSUN2"/>
</dbReference>
<dbReference type="PRINTS" id="PR02011">
    <property type="entry name" value="RCMTNCL1"/>
</dbReference>
<feature type="compositionally biased region" description="Basic residues" evidence="11">
    <location>
        <begin position="1"/>
        <end position="12"/>
    </location>
</feature>
<evidence type="ECO:0000256" key="11">
    <source>
        <dbReference type="SAM" id="MobiDB-lite"/>
    </source>
</evidence>
<dbReference type="InterPro" id="IPR001678">
    <property type="entry name" value="MeTrfase_RsmB-F_NOP2_dom"/>
</dbReference>
<dbReference type="GO" id="GO:0016428">
    <property type="term" value="F:tRNA (cytidine-5-)-methyltransferase activity"/>
    <property type="evidence" value="ECO:0007669"/>
    <property type="project" value="InterPro"/>
</dbReference>
<dbReference type="PANTHER" id="PTHR22808">
    <property type="entry name" value="NCL1 YEAST -RELATED NOL1/NOP2/FMU SUN DOMAIN-CONTAINING"/>
    <property type="match status" value="1"/>
</dbReference>
<dbReference type="EMBL" id="KN817585">
    <property type="protein sequence ID" value="KJA18785.1"/>
    <property type="molecule type" value="Genomic_DNA"/>
</dbReference>
<evidence type="ECO:0000256" key="6">
    <source>
        <dbReference type="ARBA" id="ARBA00022691"/>
    </source>
</evidence>
<feature type="active site" description="Nucleophile" evidence="10">
    <location>
        <position position="336"/>
    </location>
</feature>
<evidence type="ECO:0000256" key="4">
    <source>
        <dbReference type="ARBA" id="ARBA00022603"/>
    </source>
</evidence>
<feature type="domain" description="SAM-dependent MTase RsmB/NOP-type" evidence="12">
    <location>
        <begin position="61"/>
        <end position="449"/>
    </location>
</feature>
<evidence type="ECO:0000256" key="1">
    <source>
        <dbReference type="ARBA" id="ARBA00004123"/>
    </source>
</evidence>
<comment type="similarity">
    <text evidence="2 10">Belongs to the class I-like SAM-binding methyltransferase superfamily. RsmB/NOP family.</text>
</comment>
<dbReference type="InterPro" id="IPR023267">
    <property type="entry name" value="RCMT"/>
</dbReference>
<dbReference type="InterPro" id="IPR057286">
    <property type="entry name" value="PUA_NSUN2"/>
</dbReference>
<dbReference type="PROSITE" id="PS01153">
    <property type="entry name" value="NOL1_NOP2_SUN"/>
    <property type="match status" value="1"/>
</dbReference>
<dbReference type="GO" id="GO:0030488">
    <property type="term" value="P:tRNA methylation"/>
    <property type="evidence" value="ECO:0007669"/>
    <property type="project" value="UniProtKB-ARBA"/>
</dbReference>
<proteinExistence type="inferred from homology"/>
<keyword evidence="6 10" id="KW-0949">S-adenosyl-L-methionine</keyword>
<comment type="subcellular location">
    <subcellularLocation>
        <location evidence="1">Nucleus</location>
    </subcellularLocation>
</comment>
<dbReference type="Pfam" id="PF01189">
    <property type="entry name" value="Methyltr_RsmB-F"/>
    <property type="match status" value="1"/>
</dbReference>
<dbReference type="OrthoDB" id="6093671at2759"/>